<dbReference type="OrthoDB" id="9802264at2"/>
<dbReference type="InterPro" id="IPR027417">
    <property type="entry name" value="P-loop_NTPase"/>
</dbReference>
<evidence type="ECO:0000259" key="3">
    <source>
        <dbReference type="PROSITE" id="PS50893"/>
    </source>
</evidence>
<feature type="domain" description="ABC transporter" evidence="3">
    <location>
        <begin position="1"/>
        <end position="206"/>
    </location>
</feature>
<dbReference type="Gene3D" id="3.40.50.300">
    <property type="entry name" value="P-loop containing nucleotide triphosphate hydrolases"/>
    <property type="match status" value="1"/>
</dbReference>
<evidence type="ECO:0000313" key="4">
    <source>
        <dbReference type="EMBL" id="MXP46014.1"/>
    </source>
</evidence>
<protein>
    <submittedName>
        <fullName evidence="4">ATP-binding cassette domain-containing protein</fullName>
    </submittedName>
</protein>
<dbReference type="SMART" id="SM00382">
    <property type="entry name" value="AAA"/>
    <property type="match status" value="1"/>
</dbReference>
<dbReference type="EMBL" id="WTYP01000001">
    <property type="protein sequence ID" value="MXP46014.1"/>
    <property type="molecule type" value="Genomic_DNA"/>
</dbReference>
<keyword evidence="5" id="KW-1185">Reference proteome</keyword>
<dbReference type="GO" id="GO:0005524">
    <property type="term" value="F:ATP binding"/>
    <property type="evidence" value="ECO:0007669"/>
    <property type="project" value="UniProtKB-KW"/>
</dbReference>
<evidence type="ECO:0000313" key="5">
    <source>
        <dbReference type="Proteomes" id="UP000471435"/>
    </source>
</evidence>
<evidence type="ECO:0000256" key="1">
    <source>
        <dbReference type="ARBA" id="ARBA00022741"/>
    </source>
</evidence>
<dbReference type="PANTHER" id="PTHR43514:SF4">
    <property type="entry name" value="ABC TRANSPORTER I FAMILY MEMBER 10"/>
    <property type="match status" value="1"/>
</dbReference>
<dbReference type="RefSeq" id="WP_160729296.1">
    <property type="nucleotide sequence ID" value="NZ_WTYP01000001.1"/>
</dbReference>
<reference evidence="4 5" key="1">
    <citation type="submission" date="2019-12" db="EMBL/GenBank/DDBJ databases">
        <title>Genomic-based taxomic classification of the family Erythrobacteraceae.</title>
        <authorList>
            <person name="Xu L."/>
        </authorList>
    </citation>
    <scope>NUCLEOTIDE SEQUENCE [LARGE SCALE GENOMIC DNA]</scope>
    <source>
        <strain evidence="4 5">SW-109</strain>
    </source>
</reference>
<dbReference type="InterPro" id="IPR050334">
    <property type="entry name" value="Molybdenum_import_ModC"/>
</dbReference>
<comment type="caution">
    <text evidence="4">The sequence shown here is derived from an EMBL/GenBank/DDBJ whole genome shotgun (WGS) entry which is preliminary data.</text>
</comment>
<gene>
    <name evidence="4" type="ORF">GRI43_01225</name>
</gene>
<dbReference type="AlphaFoldDB" id="A0A6I4V0U3"/>
<dbReference type="PROSITE" id="PS50893">
    <property type="entry name" value="ABC_TRANSPORTER_2"/>
    <property type="match status" value="1"/>
</dbReference>
<keyword evidence="2 4" id="KW-0067">ATP-binding</keyword>
<dbReference type="InterPro" id="IPR003439">
    <property type="entry name" value="ABC_transporter-like_ATP-bd"/>
</dbReference>
<dbReference type="PANTHER" id="PTHR43514">
    <property type="entry name" value="ABC TRANSPORTER I FAMILY MEMBER 10"/>
    <property type="match status" value="1"/>
</dbReference>
<evidence type="ECO:0000256" key="2">
    <source>
        <dbReference type="ARBA" id="ARBA00022840"/>
    </source>
</evidence>
<dbReference type="SUPFAM" id="SSF52540">
    <property type="entry name" value="P-loop containing nucleoside triphosphate hydrolases"/>
    <property type="match status" value="1"/>
</dbReference>
<sequence length="206" mass="22271">MSFDIAIEKRIGRRTVQIELNSPQRLIALVGPSGAGKTTLLHSIAGLKRPDRGHISIGGRVLYSSVDAVNLAPEDRGCGYVFQDARLFPHKTVRQNLLYGSPRANGAADINFDDTVSLLGIADILERKPANLSGGEEKRVAIGRALLSAPRFLLLDEPLASLDPDRGENVLQAIERLRDTLALPIIHVSHDAAEVARLGGQTFVLD</sequence>
<proteinExistence type="predicted"/>
<name>A0A6I4V0U3_9SPHN</name>
<organism evidence="4 5">
    <name type="scientific">Pontixanthobacter luteolus</name>
    <dbReference type="NCBI Taxonomy" id="295089"/>
    <lineage>
        <taxon>Bacteria</taxon>
        <taxon>Pseudomonadati</taxon>
        <taxon>Pseudomonadota</taxon>
        <taxon>Alphaproteobacteria</taxon>
        <taxon>Sphingomonadales</taxon>
        <taxon>Erythrobacteraceae</taxon>
        <taxon>Pontixanthobacter</taxon>
    </lineage>
</organism>
<keyword evidence="1" id="KW-0547">Nucleotide-binding</keyword>
<dbReference type="Proteomes" id="UP000471435">
    <property type="component" value="Unassembled WGS sequence"/>
</dbReference>
<dbReference type="InterPro" id="IPR003593">
    <property type="entry name" value="AAA+_ATPase"/>
</dbReference>
<accession>A0A6I4V0U3</accession>
<dbReference type="Pfam" id="PF00005">
    <property type="entry name" value="ABC_tran"/>
    <property type="match status" value="1"/>
</dbReference>
<dbReference type="GO" id="GO:0016887">
    <property type="term" value="F:ATP hydrolysis activity"/>
    <property type="evidence" value="ECO:0007669"/>
    <property type="project" value="InterPro"/>
</dbReference>